<keyword evidence="1" id="KW-0175">Coiled coil</keyword>
<reference evidence="5 6" key="1">
    <citation type="submission" date="2019-05" db="EMBL/GenBank/DDBJ databases">
        <title>Panacibacter sp. strain 17mud1-8 Genome sequencing and assembly.</title>
        <authorList>
            <person name="Chhetri G."/>
        </authorList>
    </citation>
    <scope>NUCLEOTIDE SEQUENCE [LARGE SCALE GENOMIC DNA]</scope>
    <source>
        <strain evidence="5 6">17mud1-8</strain>
    </source>
</reference>
<dbReference type="PANTHER" id="PTHR21666">
    <property type="entry name" value="PEPTIDASE-RELATED"/>
    <property type="match status" value="1"/>
</dbReference>
<evidence type="ECO:0000259" key="4">
    <source>
        <dbReference type="Pfam" id="PF01551"/>
    </source>
</evidence>
<accession>A0A4U3L5R0</accession>
<feature type="compositionally biased region" description="Polar residues" evidence="2">
    <location>
        <begin position="172"/>
        <end position="190"/>
    </location>
</feature>
<dbReference type="CDD" id="cd12797">
    <property type="entry name" value="M23_peptidase"/>
    <property type="match status" value="1"/>
</dbReference>
<sequence length="463" mass="51916">MFKQLVVLVMMLAIGATAAFAQQTKEEIQKKQQQLQRELADLNSTLADIKKSKKQSLSQLALVQRKIKARAELVSSINKQLRNIDDEIYHNNLDIYRYKKELDTLKANYAKSLVFAYRNRSSYDYLNFIFSANSFNDAMKRVTYLRSYRQYRETQVDNILKTQNLLQTKMSNLKASKTEKSNTLQEQGKQLKQMEADRKEKDEAVQDLKGQEKELASQIQDRERTRKKLNNQLQEIIRREVAEAKRREAERQAQIAKQREEERKRKLAEQQVQQAQAANNGAANNGAATPAPNNTTAAIAPPTTTTPARNSNRTYSALESTEENLTASINFENNRGRLPWPVNAGTIVIPFGVYEIPGTPLHGTSDGIDIAVPTGTTVKSVADGEVSAVVDLGDERMVVVRHGKYFTTYSHLATVSVNRNDKVHAGTVIGRAANSDDGGGMVTFMVSNEQGNFLNPTGWLSGK</sequence>
<dbReference type="InterPro" id="IPR016047">
    <property type="entry name" value="M23ase_b-sheet_dom"/>
</dbReference>
<comment type="caution">
    <text evidence="5">The sequence shown here is derived from an EMBL/GenBank/DDBJ whole genome shotgun (WGS) entry which is preliminary data.</text>
</comment>
<keyword evidence="3" id="KW-0732">Signal</keyword>
<dbReference type="SUPFAM" id="SSF51261">
    <property type="entry name" value="Duplicated hybrid motif"/>
    <property type="match status" value="1"/>
</dbReference>
<proteinExistence type="predicted"/>
<feature type="chain" id="PRO_5020680830" description="M23ase beta-sheet core domain-containing protein" evidence="3">
    <location>
        <begin position="22"/>
        <end position="463"/>
    </location>
</feature>
<feature type="compositionally biased region" description="Basic and acidic residues" evidence="2">
    <location>
        <begin position="252"/>
        <end position="268"/>
    </location>
</feature>
<feature type="domain" description="M23ase beta-sheet core" evidence="4">
    <location>
        <begin position="365"/>
        <end position="456"/>
    </location>
</feature>
<keyword evidence="6" id="KW-1185">Reference proteome</keyword>
<feature type="compositionally biased region" description="Low complexity" evidence="2">
    <location>
        <begin position="277"/>
        <end position="314"/>
    </location>
</feature>
<feature type="signal peptide" evidence="3">
    <location>
        <begin position="1"/>
        <end position="21"/>
    </location>
</feature>
<feature type="coiled-coil region" evidence="1">
    <location>
        <begin position="18"/>
        <end position="52"/>
    </location>
</feature>
<dbReference type="EMBL" id="SZQL01000003">
    <property type="protein sequence ID" value="TKK70282.1"/>
    <property type="molecule type" value="Genomic_DNA"/>
</dbReference>
<feature type="region of interest" description="Disordered" evidence="2">
    <location>
        <begin position="252"/>
        <end position="315"/>
    </location>
</feature>
<dbReference type="Pfam" id="PF01551">
    <property type="entry name" value="Peptidase_M23"/>
    <property type="match status" value="1"/>
</dbReference>
<feature type="region of interest" description="Disordered" evidence="2">
    <location>
        <begin position="172"/>
        <end position="223"/>
    </location>
</feature>
<dbReference type="Gene3D" id="6.10.250.3150">
    <property type="match status" value="1"/>
</dbReference>
<dbReference type="InterPro" id="IPR011055">
    <property type="entry name" value="Dup_hybrid_motif"/>
</dbReference>
<dbReference type="Proteomes" id="UP000305848">
    <property type="component" value="Unassembled WGS sequence"/>
</dbReference>
<dbReference type="RefSeq" id="WP_137260827.1">
    <property type="nucleotide sequence ID" value="NZ_SZQL01000003.1"/>
</dbReference>
<feature type="compositionally biased region" description="Basic and acidic residues" evidence="2">
    <location>
        <begin position="192"/>
        <end position="223"/>
    </location>
</feature>
<protein>
    <recommendedName>
        <fullName evidence="4">M23ase beta-sheet core domain-containing protein</fullName>
    </recommendedName>
</protein>
<evidence type="ECO:0000256" key="3">
    <source>
        <dbReference type="SAM" id="SignalP"/>
    </source>
</evidence>
<gene>
    <name evidence="5" type="ORF">FC093_05910</name>
</gene>
<evidence type="ECO:0000256" key="1">
    <source>
        <dbReference type="SAM" id="Coils"/>
    </source>
</evidence>
<dbReference type="PANTHER" id="PTHR21666:SF270">
    <property type="entry name" value="MUREIN HYDROLASE ACTIVATOR ENVC"/>
    <property type="match status" value="1"/>
</dbReference>
<organism evidence="5 6">
    <name type="scientific">Ilyomonas limi</name>
    <dbReference type="NCBI Taxonomy" id="2575867"/>
    <lineage>
        <taxon>Bacteria</taxon>
        <taxon>Pseudomonadati</taxon>
        <taxon>Bacteroidota</taxon>
        <taxon>Chitinophagia</taxon>
        <taxon>Chitinophagales</taxon>
        <taxon>Chitinophagaceae</taxon>
        <taxon>Ilyomonas</taxon>
    </lineage>
</organism>
<name>A0A4U3L5R0_9BACT</name>
<dbReference type="InterPro" id="IPR050570">
    <property type="entry name" value="Cell_wall_metabolism_enzyme"/>
</dbReference>
<evidence type="ECO:0000313" key="5">
    <source>
        <dbReference type="EMBL" id="TKK70282.1"/>
    </source>
</evidence>
<evidence type="ECO:0000256" key="2">
    <source>
        <dbReference type="SAM" id="MobiDB-lite"/>
    </source>
</evidence>
<dbReference type="OrthoDB" id="9815884at2"/>
<evidence type="ECO:0000313" key="6">
    <source>
        <dbReference type="Proteomes" id="UP000305848"/>
    </source>
</evidence>
<dbReference type="AlphaFoldDB" id="A0A4U3L5R0"/>
<dbReference type="GO" id="GO:0004222">
    <property type="term" value="F:metalloendopeptidase activity"/>
    <property type="evidence" value="ECO:0007669"/>
    <property type="project" value="TreeGrafter"/>
</dbReference>
<dbReference type="Gene3D" id="2.70.70.10">
    <property type="entry name" value="Glucose Permease (Domain IIA)"/>
    <property type="match status" value="1"/>
</dbReference>